<dbReference type="EMBL" id="BCNV01000001">
    <property type="protein sequence ID" value="GAS81461.1"/>
    <property type="molecule type" value="Genomic_DNA"/>
</dbReference>
<reference evidence="6 7" key="1">
    <citation type="journal article" date="2016" name="Genome Announc.">
        <title>Draft Genome Sequence of Paenibacillus amylolyticus Heshi-A3, Isolated from Fermented Rice Bran in a Japanese Fermented Seafood Dish.</title>
        <authorList>
            <person name="Akuzawa S."/>
            <person name="Nagaoka J."/>
            <person name="Kanekatsu M."/>
            <person name="Kubota E."/>
            <person name="Ohtake R."/>
            <person name="Suzuki T."/>
            <person name="Kanesaki Y."/>
        </authorList>
    </citation>
    <scope>NUCLEOTIDE SEQUENCE [LARGE SCALE GENOMIC DNA]</scope>
    <source>
        <strain evidence="6 7">Heshi-A3</strain>
    </source>
</reference>
<evidence type="ECO:0000256" key="2">
    <source>
        <dbReference type="ARBA" id="ARBA00022840"/>
    </source>
</evidence>
<dbReference type="Pfam" id="PF12848">
    <property type="entry name" value="ABC_tran_Xtn"/>
    <property type="match status" value="1"/>
</dbReference>
<dbReference type="InterPro" id="IPR027417">
    <property type="entry name" value="P-loop_NTPase"/>
</dbReference>
<dbReference type="GO" id="GO:0005524">
    <property type="term" value="F:ATP binding"/>
    <property type="evidence" value="ECO:0007669"/>
    <property type="project" value="UniProtKB-KW"/>
</dbReference>
<dbReference type="NCBIfam" id="NF000168">
    <property type="entry name" value="ABCF_Msr_all"/>
    <property type="match status" value="1"/>
</dbReference>
<proteinExistence type="predicted"/>
<dbReference type="PROSITE" id="PS50893">
    <property type="entry name" value="ABC_TRANSPORTER_2"/>
    <property type="match status" value="1"/>
</dbReference>
<feature type="compositionally biased region" description="Basic and acidic residues" evidence="4">
    <location>
        <begin position="232"/>
        <end position="248"/>
    </location>
</feature>
<feature type="coiled-coil region" evidence="3">
    <location>
        <begin position="194"/>
        <end position="221"/>
    </location>
</feature>
<evidence type="ECO:0000256" key="1">
    <source>
        <dbReference type="ARBA" id="ARBA00022741"/>
    </source>
</evidence>
<gene>
    <name evidence="6" type="ORF">PAHA3_1535</name>
</gene>
<feature type="region of interest" description="Disordered" evidence="4">
    <location>
        <begin position="222"/>
        <end position="255"/>
    </location>
</feature>
<dbReference type="InterPro" id="IPR003439">
    <property type="entry name" value="ABC_transporter-like_ATP-bd"/>
</dbReference>
<protein>
    <submittedName>
        <fullName evidence="6">Erythromycin resistance ATP-binding protein</fullName>
    </submittedName>
</protein>
<reference evidence="7" key="2">
    <citation type="submission" date="2016-01" db="EMBL/GenBank/DDBJ databases">
        <title>Draft Genome Sequence of Paenibacillus amylolyticus Heshi-A3 that Was Isolated from Fermented Rice Bran with Aging Salted Mackerel, Which Was Named Heshiko as Traditional Fermented Seafood in Japan.</title>
        <authorList>
            <person name="Akuzawa S."/>
            <person name="Nakagawa J."/>
            <person name="Kanekatsu T."/>
            <person name="Kubota E."/>
            <person name="Ohtake R."/>
            <person name="Suzuki T."/>
            <person name="Kanesaki Y."/>
        </authorList>
    </citation>
    <scope>NUCLEOTIDE SEQUENCE [LARGE SCALE GENOMIC DNA]</scope>
    <source>
        <strain evidence="7">Heshi-A3</strain>
    </source>
</reference>
<dbReference type="SMART" id="SM00382">
    <property type="entry name" value="AAA"/>
    <property type="match status" value="2"/>
</dbReference>
<dbReference type="CDD" id="cd03221">
    <property type="entry name" value="ABCF_EF-3"/>
    <property type="match status" value="2"/>
</dbReference>
<dbReference type="Gene3D" id="3.40.50.300">
    <property type="entry name" value="P-loop containing nucleotide triphosphate hydrolases"/>
    <property type="match status" value="3"/>
</dbReference>
<comment type="caution">
    <text evidence="6">The sequence shown here is derived from an EMBL/GenBank/DDBJ whole genome shotgun (WGS) entry which is preliminary data.</text>
</comment>
<evidence type="ECO:0000259" key="5">
    <source>
        <dbReference type="PROSITE" id="PS50893"/>
    </source>
</evidence>
<dbReference type="Proteomes" id="UP000069697">
    <property type="component" value="Unassembled WGS sequence"/>
</dbReference>
<evidence type="ECO:0000313" key="7">
    <source>
        <dbReference type="Proteomes" id="UP000069697"/>
    </source>
</evidence>
<dbReference type="SUPFAM" id="SSF52540">
    <property type="entry name" value="P-loop containing nucleoside triphosphate hydrolases"/>
    <property type="match status" value="2"/>
</dbReference>
<keyword evidence="1" id="KW-0547">Nucleotide-binding</keyword>
<evidence type="ECO:0000313" key="6">
    <source>
        <dbReference type="EMBL" id="GAS81461.1"/>
    </source>
</evidence>
<dbReference type="InterPro" id="IPR032781">
    <property type="entry name" value="ABC_tran_Xtn"/>
</dbReference>
<organism evidence="6 7">
    <name type="scientific">Paenibacillus amylolyticus</name>
    <dbReference type="NCBI Taxonomy" id="1451"/>
    <lineage>
        <taxon>Bacteria</taxon>
        <taxon>Bacillati</taxon>
        <taxon>Bacillota</taxon>
        <taxon>Bacilli</taxon>
        <taxon>Bacillales</taxon>
        <taxon>Paenibacillaceae</taxon>
        <taxon>Paenibacillus</taxon>
    </lineage>
</organism>
<evidence type="ECO:0000256" key="4">
    <source>
        <dbReference type="SAM" id="MobiDB-lite"/>
    </source>
</evidence>
<dbReference type="GO" id="GO:0016887">
    <property type="term" value="F:ATP hydrolysis activity"/>
    <property type="evidence" value="ECO:0007669"/>
    <property type="project" value="InterPro"/>
</dbReference>
<dbReference type="AlphaFoldDB" id="A0A100VKG5"/>
<evidence type="ECO:0000256" key="3">
    <source>
        <dbReference type="SAM" id="Coils"/>
    </source>
</evidence>
<dbReference type="Pfam" id="PF00005">
    <property type="entry name" value="ABC_tran"/>
    <property type="match status" value="2"/>
</dbReference>
<dbReference type="InterPro" id="IPR003593">
    <property type="entry name" value="AAA+_ATPase"/>
</dbReference>
<keyword evidence="2 6" id="KW-0067">ATP-binding</keyword>
<sequence length="489" mass="56040">MEKICFELEQVEMTYMDKAVLNIERLAVHQLDRIGIVGGNGQGKSTLLKLIAGQIQPTAGKVKRYAEFGYLEQVEPPQANGNLEVDGALLSKLAIPQHDQLWSGGEQTRMKLAQMFTYYHEVLLLDEPTTHLDQEGITFLLDELRYYYGALVLISHDRAVLDELVTTIWEIHQGEVHVYSGNYSDYQAQKRLEREQQNQAHEQFSKEKRRLELAAREKMKKAEKITQAGSMSKKESKAKPNRMVETKSKGTSQKAVHRAAKAIEQRMQQLHEVKAVQEDRPVIFRQPKTLELHNRFPIMADRLTLEVEGNVLLESVSFQIPLKQKIAITGANGSGKSTLLNHVFHAGDHITMSPIAKLGYFQQMSYRFKTKETVLQFLKNRSRYEESELRSALHAMQFTGNDLRKNVSTLSGGEAIRLQLCHLFLGQYNILLLDEPTNFLDMHALEALERFIKAYEGTILYVSHDQRFIENTADQQFQITDRQLLQVNI</sequence>
<feature type="domain" description="ABC transporter" evidence="5">
    <location>
        <begin position="6"/>
        <end position="198"/>
    </location>
</feature>
<dbReference type="InterPro" id="IPR051309">
    <property type="entry name" value="ABCF_ATPase"/>
</dbReference>
<accession>A0A100VKG5</accession>
<dbReference type="PANTHER" id="PTHR42855:SF2">
    <property type="entry name" value="DRUG RESISTANCE ABC TRANSPORTER,ATP-BINDING PROTEIN"/>
    <property type="match status" value="1"/>
</dbReference>
<name>A0A100VKG5_PAEAM</name>
<keyword evidence="3" id="KW-0175">Coiled coil</keyword>
<dbReference type="RefSeq" id="WP_062834164.1">
    <property type="nucleotide sequence ID" value="NZ_BCNV01000001.1"/>
</dbReference>
<dbReference type="NCBIfam" id="NF000355">
    <property type="entry name" value="ribo_prot_ABC_F"/>
    <property type="match status" value="1"/>
</dbReference>
<dbReference type="PANTHER" id="PTHR42855">
    <property type="entry name" value="ABC TRANSPORTER ATP-BINDING SUBUNIT"/>
    <property type="match status" value="1"/>
</dbReference>